<organism evidence="2 3">
    <name type="scientific">Lacipirellula parvula</name>
    <dbReference type="NCBI Taxonomy" id="2650471"/>
    <lineage>
        <taxon>Bacteria</taxon>
        <taxon>Pseudomonadati</taxon>
        <taxon>Planctomycetota</taxon>
        <taxon>Planctomycetia</taxon>
        <taxon>Pirellulales</taxon>
        <taxon>Lacipirellulaceae</taxon>
        <taxon>Lacipirellula</taxon>
    </lineage>
</organism>
<dbReference type="Proteomes" id="UP000326837">
    <property type="component" value="Chromosome"/>
</dbReference>
<dbReference type="GO" id="GO:0008080">
    <property type="term" value="F:N-acetyltransferase activity"/>
    <property type="evidence" value="ECO:0007669"/>
    <property type="project" value="TreeGrafter"/>
</dbReference>
<sequence length="146" mass="16159">MEVTTPRTPDEFARYFELRWQVLRDPFGQPRGSERDELDAEGSGTEHAVIFTDSGEAVAAGRIQLNTPAEAQVRYMAVAESQRGLGLGRLIVRRLEEIARGRGATYAVLNARDEAVGFYRSLGYEVVGVGPTIFGSVTHSRMQRTL</sequence>
<protein>
    <recommendedName>
        <fullName evidence="1">N-acetyltransferase domain-containing protein</fullName>
    </recommendedName>
</protein>
<feature type="domain" description="N-acetyltransferase" evidence="1">
    <location>
        <begin position="2"/>
        <end position="146"/>
    </location>
</feature>
<name>A0A5K7XNR7_9BACT</name>
<dbReference type="PANTHER" id="PTHR13355:SF22">
    <property type="entry name" value="SLL0786 PROTEIN"/>
    <property type="match status" value="1"/>
</dbReference>
<reference evidence="3" key="1">
    <citation type="submission" date="2019-10" db="EMBL/GenBank/DDBJ databases">
        <title>Lacipirellula parvula gen. nov., sp. nov., representing a lineage of planctomycetes widespread in freshwater anoxic habitats, and description of the family Lacipirellulaceae.</title>
        <authorList>
            <person name="Dedysh S.N."/>
            <person name="Kulichevskaya I.S."/>
            <person name="Beletsky A.V."/>
            <person name="Rakitin A.L."/>
            <person name="Mardanov A.V."/>
            <person name="Ivanova A.A."/>
            <person name="Saltykova V.X."/>
            <person name="Rijpstra W.I.C."/>
            <person name="Sinninghe Damste J.S."/>
            <person name="Ravin N.V."/>
        </authorList>
    </citation>
    <scope>NUCLEOTIDE SEQUENCE [LARGE SCALE GENOMIC DNA]</scope>
    <source>
        <strain evidence="3">PX69</strain>
    </source>
</reference>
<accession>A0A5K7XNR7</accession>
<dbReference type="EMBL" id="AP021861">
    <property type="protein sequence ID" value="BBO34859.1"/>
    <property type="molecule type" value="Genomic_DNA"/>
</dbReference>
<dbReference type="PANTHER" id="PTHR13355">
    <property type="entry name" value="GLUCOSAMINE 6-PHOSPHATE N-ACETYLTRANSFERASE"/>
    <property type="match status" value="1"/>
</dbReference>
<dbReference type="InterPro" id="IPR000182">
    <property type="entry name" value="GNAT_dom"/>
</dbReference>
<dbReference type="KEGG" id="lpav:PLANPX_4471"/>
<evidence type="ECO:0000259" key="1">
    <source>
        <dbReference type="PROSITE" id="PS51186"/>
    </source>
</evidence>
<dbReference type="RefSeq" id="WP_152100351.1">
    <property type="nucleotide sequence ID" value="NZ_AP021861.1"/>
</dbReference>
<dbReference type="SUPFAM" id="SSF55729">
    <property type="entry name" value="Acyl-CoA N-acyltransferases (Nat)"/>
    <property type="match status" value="1"/>
</dbReference>
<dbReference type="CDD" id="cd04301">
    <property type="entry name" value="NAT_SF"/>
    <property type="match status" value="1"/>
</dbReference>
<evidence type="ECO:0000313" key="2">
    <source>
        <dbReference type="EMBL" id="BBO34859.1"/>
    </source>
</evidence>
<dbReference type="AlphaFoldDB" id="A0A5K7XNR7"/>
<dbReference type="PROSITE" id="PS51186">
    <property type="entry name" value="GNAT"/>
    <property type="match status" value="1"/>
</dbReference>
<dbReference type="Gene3D" id="3.40.630.30">
    <property type="match status" value="1"/>
</dbReference>
<proteinExistence type="predicted"/>
<gene>
    <name evidence="2" type="ORF">PLANPX_4471</name>
</gene>
<dbReference type="Pfam" id="PF00583">
    <property type="entry name" value="Acetyltransf_1"/>
    <property type="match status" value="1"/>
</dbReference>
<dbReference type="InterPro" id="IPR016181">
    <property type="entry name" value="Acyl_CoA_acyltransferase"/>
</dbReference>
<keyword evidence="3" id="KW-1185">Reference proteome</keyword>
<dbReference type="InterPro" id="IPR039143">
    <property type="entry name" value="GNPNAT1-like"/>
</dbReference>
<evidence type="ECO:0000313" key="3">
    <source>
        <dbReference type="Proteomes" id="UP000326837"/>
    </source>
</evidence>